<dbReference type="EMBL" id="BAAARV010000004">
    <property type="protein sequence ID" value="GAA2327592.1"/>
    <property type="molecule type" value="Genomic_DNA"/>
</dbReference>
<dbReference type="SUPFAM" id="SSF46785">
    <property type="entry name" value="Winged helix' DNA-binding domain"/>
    <property type="match status" value="1"/>
</dbReference>
<gene>
    <name evidence="2" type="ORF">GCM10010170_003480</name>
</gene>
<dbReference type="Gene3D" id="1.10.10.10">
    <property type="entry name" value="Winged helix-like DNA-binding domain superfamily/Winged helix DNA-binding domain"/>
    <property type="match status" value="1"/>
</dbReference>
<dbReference type="Proteomes" id="UP001501444">
    <property type="component" value="Unassembled WGS sequence"/>
</dbReference>
<comment type="caution">
    <text evidence="2">The sequence shown here is derived from an EMBL/GenBank/DDBJ whole genome shotgun (WGS) entry which is preliminary data.</text>
</comment>
<accession>A0ABP5SB83</accession>
<dbReference type="InterPro" id="IPR005149">
    <property type="entry name" value="Tscrpt_reg_PadR_N"/>
</dbReference>
<evidence type="ECO:0000259" key="1">
    <source>
        <dbReference type="Pfam" id="PF03551"/>
    </source>
</evidence>
<dbReference type="InterPro" id="IPR036390">
    <property type="entry name" value="WH_DNA-bd_sf"/>
</dbReference>
<dbReference type="Pfam" id="PF03551">
    <property type="entry name" value="PadR"/>
    <property type="match status" value="1"/>
</dbReference>
<keyword evidence="3" id="KW-1185">Reference proteome</keyword>
<dbReference type="RefSeq" id="WP_344610387.1">
    <property type="nucleotide sequence ID" value="NZ_BAAARV010000004.1"/>
</dbReference>
<reference evidence="3" key="1">
    <citation type="journal article" date="2019" name="Int. J. Syst. Evol. Microbiol.">
        <title>The Global Catalogue of Microorganisms (GCM) 10K type strain sequencing project: providing services to taxonomists for standard genome sequencing and annotation.</title>
        <authorList>
            <consortium name="The Broad Institute Genomics Platform"/>
            <consortium name="The Broad Institute Genome Sequencing Center for Infectious Disease"/>
            <person name="Wu L."/>
            <person name="Ma J."/>
        </authorList>
    </citation>
    <scope>NUCLEOTIDE SEQUENCE [LARGE SCALE GENOMIC DNA]</scope>
    <source>
        <strain evidence="3">JCM 3272</strain>
    </source>
</reference>
<proteinExistence type="predicted"/>
<protein>
    <recommendedName>
        <fullName evidence="1">Transcription regulator PadR N-terminal domain-containing protein</fullName>
    </recommendedName>
</protein>
<organism evidence="2 3">
    <name type="scientific">Dactylosporangium salmoneum</name>
    <dbReference type="NCBI Taxonomy" id="53361"/>
    <lineage>
        <taxon>Bacteria</taxon>
        <taxon>Bacillati</taxon>
        <taxon>Actinomycetota</taxon>
        <taxon>Actinomycetes</taxon>
        <taxon>Micromonosporales</taxon>
        <taxon>Micromonosporaceae</taxon>
        <taxon>Dactylosporangium</taxon>
    </lineage>
</organism>
<evidence type="ECO:0000313" key="2">
    <source>
        <dbReference type="EMBL" id="GAA2327592.1"/>
    </source>
</evidence>
<dbReference type="InterPro" id="IPR036388">
    <property type="entry name" value="WH-like_DNA-bd_sf"/>
</dbReference>
<evidence type="ECO:0000313" key="3">
    <source>
        <dbReference type="Proteomes" id="UP001501444"/>
    </source>
</evidence>
<sequence>MADRVTQPTLDVLEALLGAKDFETHGWDIIKTTKRAGPTVYKILERLSGGGLLTERWEEVERKPGVPRRRFYKLTPTGVAHARQLLAERRPQAASRWGRLFGGEAHA</sequence>
<feature type="domain" description="Transcription regulator PadR N-terminal" evidence="1">
    <location>
        <begin position="22"/>
        <end position="81"/>
    </location>
</feature>
<name>A0ABP5SB83_9ACTN</name>